<organism evidence="1 2">
    <name type="scientific">Favolaschia claudopus</name>
    <dbReference type="NCBI Taxonomy" id="2862362"/>
    <lineage>
        <taxon>Eukaryota</taxon>
        <taxon>Fungi</taxon>
        <taxon>Dikarya</taxon>
        <taxon>Basidiomycota</taxon>
        <taxon>Agaricomycotina</taxon>
        <taxon>Agaricomycetes</taxon>
        <taxon>Agaricomycetidae</taxon>
        <taxon>Agaricales</taxon>
        <taxon>Marasmiineae</taxon>
        <taxon>Mycenaceae</taxon>
        <taxon>Favolaschia</taxon>
    </lineage>
</organism>
<keyword evidence="2" id="KW-1185">Reference proteome</keyword>
<name>A0AAW0D943_9AGAR</name>
<comment type="caution">
    <text evidence="1">The sequence shown here is derived from an EMBL/GenBank/DDBJ whole genome shotgun (WGS) entry which is preliminary data.</text>
</comment>
<accession>A0AAW0D943</accession>
<dbReference type="EMBL" id="JAWWNJ010000009">
    <property type="protein sequence ID" value="KAK7048820.1"/>
    <property type="molecule type" value="Genomic_DNA"/>
</dbReference>
<gene>
    <name evidence="1" type="ORF">R3P38DRAFT_2871538</name>
</gene>
<dbReference type="AlphaFoldDB" id="A0AAW0D943"/>
<evidence type="ECO:0000313" key="2">
    <source>
        <dbReference type="Proteomes" id="UP001362999"/>
    </source>
</evidence>
<proteinExistence type="predicted"/>
<reference evidence="1 2" key="1">
    <citation type="journal article" date="2024" name="J Genomics">
        <title>Draft genome sequencing and assembly of Favolaschia claudopus CIRM-BRFM 2984 isolated from oak limbs.</title>
        <authorList>
            <person name="Navarro D."/>
            <person name="Drula E."/>
            <person name="Chaduli D."/>
            <person name="Cazenave R."/>
            <person name="Ahrendt S."/>
            <person name="Wang J."/>
            <person name="Lipzen A."/>
            <person name="Daum C."/>
            <person name="Barry K."/>
            <person name="Grigoriev I.V."/>
            <person name="Favel A."/>
            <person name="Rosso M.N."/>
            <person name="Martin F."/>
        </authorList>
    </citation>
    <scope>NUCLEOTIDE SEQUENCE [LARGE SCALE GENOMIC DNA]</scope>
    <source>
        <strain evidence="1 2">CIRM-BRFM 2984</strain>
    </source>
</reference>
<evidence type="ECO:0000313" key="1">
    <source>
        <dbReference type="EMBL" id="KAK7048820.1"/>
    </source>
</evidence>
<protein>
    <submittedName>
        <fullName evidence="1">Uncharacterized protein</fullName>
    </submittedName>
</protein>
<sequence length="120" mass="13259">MTFVAQIPFRLHTLTLGFTPVSTSTLILCLRATPSLVQLKLGPTEMIDLGEFFASFVEFPHLRLLPRLESMHAVNEVGARTNPTPEALVEMLSWRWGTGTSSAVVGSVRLRSFRMALANT</sequence>
<dbReference type="Proteomes" id="UP001362999">
    <property type="component" value="Unassembled WGS sequence"/>
</dbReference>